<dbReference type="PANTHER" id="PTHR46623">
    <property type="entry name" value="CARBOXYMETHYLENEBUTENOLIDASE-RELATED"/>
    <property type="match status" value="1"/>
</dbReference>
<proteinExistence type="predicted"/>
<feature type="domain" description="Dienelactone hydrolase" evidence="1">
    <location>
        <begin position="4"/>
        <end position="192"/>
    </location>
</feature>
<dbReference type="Pfam" id="PF01738">
    <property type="entry name" value="DLH"/>
    <property type="match status" value="1"/>
</dbReference>
<dbReference type="InterPro" id="IPR051049">
    <property type="entry name" value="Dienelactone_hydrolase-like"/>
</dbReference>
<dbReference type="GO" id="GO:0016787">
    <property type="term" value="F:hydrolase activity"/>
    <property type="evidence" value="ECO:0007669"/>
    <property type="project" value="UniProtKB-KW"/>
</dbReference>
<dbReference type="RefSeq" id="WP_182559324.1">
    <property type="nucleotide sequence ID" value="NZ_JACGWT010000002.1"/>
</dbReference>
<dbReference type="InterPro" id="IPR029058">
    <property type="entry name" value="AB_hydrolase_fold"/>
</dbReference>
<gene>
    <name evidence="2" type="ORF">FHX74_001358</name>
</gene>
<organism evidence="2 3">
    <name type="scientific">Microlunatus kandeliicorticis</name>
    <dbReference type="NCBI Taxonomy" id="1759536"/>
    <lineage>
        <taxon>Bacteria</taxon>
        <taxon>Bacillati</taxon>
        <taxon>Actinomycetota</taxon>
        <taxon>Actinomycetes</taxon>
        <taxon>Propionibacteriales</taxon>
        <taxon>Propionibacteriaceae</taxon>
        <taxon>Microlunatus</taxon>
    </lineage>
</organism>
<dbReference type="Gene3D" id="3.40.50.1820">
    <property type="entry name" value="alpha/beta hydrolase"/>
    <property type="match status" value="1"/>
</dbReference>
<evidence type="ECO:0000313" key="2">
    <source>
        <dbReference type="EMBL" id="MBA8793753.1"/>
    </source>
</evidence>
<evidence type="ECO:0000313" key="3">
    <source>
        <dbReference type="Proteomes" id="UP000523079"/>
    </source>
</evidence>
<dbReference type="InterPro" id="IPR002925">
    <property type="entry name" value="Dienelactn_hydro"/>
</dbReference>
<keyword evidence="2" id="KW-0378">Hydrolase</keyword>
<accession>A0A7W3P5B0</accession>
<evidence type="ECO:0000259" key="1">
    <source>
        <dbReference type="Pfam" id="PF01738"/>
    </source>
</evidence>
<dbReference type="EMBL" id="JACGWT010000002">
    <property type="protein sequence ID" value="MBA8793753.1"/>
    <property type="molecule type" value="Genomic_DNA"/>
</dbReference>
<protein>
    <submittedName>
        <fullName evidence="2">Dienelactone hydrolase</fullName>
    </submittedName>
</protein>
<comment type="caution">
    <text evidence="2">The sequence shown here is derived from an EMBL/GenBank/DDBJ whole genome shotgun (WGS) entry which is preliminary data.</text>
</comment>
<reference evidence="2 3" key="1">
    <citation type="submission" date="2020-07" db="EMBL/GenBank/DDBJ databases">
        <title>Sequencing the genomes of 1000 actinobacteria strains.</title>
        <authorList>
            <person name="Klenk H.-P."/>
        </authorList>
    </citation>
    <scope>NUCLEOTIDE SEQUENCE [LARGE SCALE GENOMIC DNA]</scope>
    <source>
        <strain evidence="2 3">DSM 100723</strain>
    </source>
</reference>
<sequence>MADVVLFHHVQGLTDGVRAFAEQLGASGHTVHTPDLFDGRRADTIEAGLALSKEIGSEEVERRVEAALADLPDELVYAGISWGVMTAQELAQTRPGARGALFYESCLPITGEWAIGPWPEGVPVQIHGMDHDPFFAEEGDLDAARELAATVGEGAEVFTYPGDHHLFVDSTLPTYDATATALVLERSRQLLDRI</sequence>
<dbReference type="Proteomes" id="UP000523079">
    <property type="component" value="Unassembled WGS sequence"/>
</dbReference>
<dbReference type="SUPFAM" id="SSF53474">
    <property type="entry name" value="alpha/beta-Hydrolases"/>
    <property type="match status" value="1"/>
</dbReference>
<dbReference type="AlphaFoldDB" id="A0A7W3P5B0"/>
<keyword evidence="3" id="KW-1185">Reference proteome</keyword>
<dbReference type="PANTHER" id="PTHR46623:SF6">
    <property type="entry name" value="ALPHA_BETA-HYDROLASES SUPERFAMILY PROTEIN"/>
    <property type="match status" value="1"/>
</dbReference>
<name>A0A7W3P5B0_9ACTN</name>